<evidence type="ECO:0000313" key="3">
    <source>
        <dbReference type="EMBL" id="TYK06215.1"/>
    </source>
</evidence>
<evidence type="ECO:0000259" key="2">
    <source>
        <dbReference type="Pfam" id="PF13966"/>
    </source>
</evidence>
<dbReference type="EMBL" id="SSTD01013634">
    <property type="protein sequence ID" value="TYK06215.1"/>
    <property type="molecule type" value="Genomic_DNA"/>
</dbReference>
<reference evidence="3 4" key="1">
    <citation type="submission" date="2019-08" db="EMBL/GenBank/DDBJ databases">
        <title>Draft genome sequences of two oriental melons (Cucumis melo L. var makuwa).</title>
        <authorList>
            <person name="Kwon S.-Y."/>
        </authorList>
    </citation>
    <scope>NUCLEOTIDE SEQUENCE [LARGE SCALE GENOMIC DNA]</scope>
    <source>
        <strain evidence="4">cv. Chang Bougi</strain>
        <tissue evidence="3">Leaf</tissue>
    </source>
</reference>
<sequence>MDDQNTGKQRVSLLAMQLPNYESRGSEIVIIKIRNKALLAKWLWHFSLEPDSLRHRIIVSKHGSLPFEWTTKGVKATFRNPLKDISFELATFLLIVLWGMVPKKVRFFIWQNLLGQVNTIDRLVRRTSLDGPFCCTLFQKAEEDLDHHFWDCQYARAVWSSFLRLLSINFAGMWSVRVTIEEFLLRQPFKDKRGVL</sequence>
<name>A0A5D3C4A7_CUCMM</name>
<evidence type="ECO:0000256" key="1">
    <source>
        <dbReference type="SAM" id="Phobius"/>
    </source>
</evidence>
<organism evidence="3 4">
    <name type="scientific">Cucumis melo var. makuwa</name>
    <name type="common">Oriental melon</name>
    <dbReference type="NCBI Taxonomy" id="1194695"/>
    <lineage>
        <taxon>Eukaryota</taxon>
        <taxon>Viridiplantae</taxon>
        <taxon>Streptophyta</taxon>
        <taxon>Embryophyta</taxon>
        <taxon>Tracheophyta</taxon>
        <taxon>Spermatophyta</taxon>
        <taxon>Magnoliopsida</taxon>
        <taxon>eudicotyledons</taxon>
        <taxon>Gunneridae</taxon>
        <taxon>Pentapetalae</taxon>
        <taxon>rosids</taxon>
        <taxon>fabids</taxon>
        <taxon>Cucurbitales</taxon>
        <taxon>Cucurbitaceae</taxon>
        <taxon>Benincaseae</taxon>
        <taxon>Cucumis</taxon>
    </lineage>
</organism>
<keyword evidence="1" id="KW-1133">Transmembrane helix</keyword>
<dbReference type="AlphaFoldDB" id="A0A5D3C4A7"/>
<comment type="caution">
    <text evidence="3">The sequence shown here is derived from an EMBL/GenBank/DDBJ whole genome shotgun (WGS) entry which is preliminary data.</text>
</comment>
<accession>A0A5D3C4A7</accession>
<protein>
    <submittedName>
        <fullName evidence="3">Peroxin Pex14 isoform X3</fullName>
    </submittedName>
</protein>
<dbReference type="Proteomes" id="UP000321947">
    <property type="component" value="Unassembled WGS sequence"/>
</dbReference>
<proteinExistence type="predicted"/>
<gene>
    <name evidence="3" type="ORF">E5676_scaffold287G00790</name>
</gene>
<dbReference type="InterPro" id="IPR026960">
    <property type="entry name" value="RVT-Znf"/>
</dbReference>
<keyword evidence="1" id="KW-0812">Transmembrane</keyword>
<keyword evidence="1" id="KW-0472">Membrane</keyword>
<feature type="domain" description="Reverse transcriptase zinc-binding" evidence="2">
    <location>
        <begin position="100"/>
        <end position="159"/>
    </location>
</feature>
<dbReference type="Pfam" id="PF13966">
    <property type="entry name" value="zf-RVT"/>
    <property type="match status" value="1"/>
</dbReference>
<evidence type="ECO:0000313" key="4">
    <source>
        <dbReference type="Proteomes" id="UP000321947"/>
    </source>
</evidence>
<feature type="transmembrane region" description="Helical" evidence="1">
    <location>
        <begin position="85"/>
        <end position="101"/>
    </location>
</feature>